<dbReference type="GO" id="GO:0006412">
    <property type="term" value="P:translation"/>
    <property type="evidence" value="ECO:0007669"/>
    <property type="project" value="InterPro"/>
</dbReference>
<reference evidence="3" key="2">
    <citation type="journal article" date="2011" name="Microb. Ecol.">
        <title>Taxonomic and Functional Metagenomic Profiling of the Microbial Community in the Anoxic Sediment of a Sub-saline Shallow Lake (Laguna de Carrizo, Central Spain).</title>
        <authorList>
            <person name="Ferrer M."/>
            <person name="Guazzaroni M.E."/>
            <person name="Richter M."/>
            <person name="Garcia-Salamanca A."/>
            <person name="Yarza P."/>
            <person name="Suarez-Suarez A."/>
            <person name="Solano J."/>
            <person name="Alcaide M."/>
            <person name="van Dillewijn P."/>
            <person name="Molina-Henares M.A."/>
            <person name="Lopez-Cortes N."/>
            <person name="Al-Ramahi Y."/>
            <person name="Guerrero C."/>
            <person name="Acosta A."/>
            <person name="de Eugenio L.I."/>
            <person name="Martinez V."/>
            <person name="Marques S."/>
            <person name="Rojo F."/>
            <person name="Santero E."/>
            <person name="Genilloud O."/>
            <person name="Perez-Perez J."/>
            <person name="Rossello-Mora R."/>
            <person name="Ramos J.L."/>
        </authorList>
    </citation>
    <scope>NUCLEOTIDE SEQUENCE</scope>
</reference>
<dbReference type="Pfam" id="PF01245">
    <property type="entry name" value="Ribosomal_L19"/>
    <property type="match status" value="1"/>
</dbReference>
<dbReference type="EMBL" id="ADZX01000887">
    <property type="protein sequence ID" value="EFK95106.1"/>
    <property type="molecule type" value="Genomic_DNA"/>
</dbReference>
<evidence type="ECO:0000256" key="1">
    <source>
        <dbReference type="SAM" id="Coils"/>
    </source>
</evidence>
<comment type="caution">
    <text evidence="3">The sequence shown here is derived from an EMBL/GenBank/DDBJ whole genome shotgun (WGS) entry which is preliminary data.</text>
</comment>
<dbReference type="InterPro" id="IPR001857">
    <property type="entry name" value="Ribosomal_bL19"/>
</dbReference>
<evidence type="ECO:0000313" key="3">
    <source>
        <dbReference type="EMBL" id="EFK95106.1"/>
    </source>
</evidence>
<gene>
    <name evidence="3" type="ORF">LDC_2893</name>
</gene>
<feature type="region of interest" description="Disordered" evidence="2">
    <location>
        <begin position="81"/>
        <end position="100"/>
    </location>
</feature>
<accession>D9PMW4</accession>
<feature type="coiled-coil region" evidence="1">
    <location>
        <begin position="47"/>
        <end position="74"/>
    </location>
</feature>
<organism evidence="3">
    <name type="scientific">sediment metagenome</name>
    <dbReference type="NCBI Taxonomy" id="749907"/>
    <lineage>
        <taxon>unclassified sequences</taxon>
        <taxon>metagenomes</taxon>
        <taxon>ecological metagenomes</taxon>
    </lineage>
</organism>
<dbReference type="GO" id="GO:0005840">
    <property type="term" value="C:ribosome"/>
    <property type="evidence" value="ECO:0007669"/>
    <property type="project" value="InterPro"/>
</dbReference>
<dbReference type="AlphaFoldDB" id="D9PMW4"/>
<dbReference type="GO" id="GO:0003735">
    <property type="term" value="F:structural constituent of ribosome"/>
    <property type="evidence" value="ECO:0007669"/>
    <property type="project" value="InterPro"/>
</dbReference>
<evidence type="ECO:0000256" key="2">
    <source>
        <dbReference type="SAM" id="MobiDB-lite"/>
    </source>
</evidence>
<sequence length="100" mass="11541">MIDKIEVIKKGEAKKSKLYFIREKVSKEIKRLTRRSKMVGLTTSSDIEETEKKIKEAEEAQKQAELEVAKANDVVVEEVVETENTENTENIENIEETKKD</sequence>
<name>D9PMW4_9ZZZZ</name>
<keyword evidence="1" id="KW-0175">Coiled coil</keyword>
<proteinExistence type="predicted"/>
<protein>
    <submittedName>
        <fullName evidence="3">Uncharacterized protein</fullName>
    </submittedName>
</protein>
<reference evidence="3" key="1">
    <citation type="submission" date="2010-07" db="EMBL/GenBank/DDBJ databases">
        <authorList>
            <consortium name="CONSOLIDER consortium CSD2007-00005"/>
            <person name="Guazzaroni M.-E."/>
            <person name="Richter M."/>
            <person name="Garcia-Salamanca A."/>
            <person name="Yarza P."/>
            <person name="Ferrer M."/>
        </authorList>
    </citation>
    <scope>NUCLEOTIDE SEQUENCE</scope>
</reference>